<proteinExistence type="predicted"/>
<organism evidence="1 2">
    <name type="scientific">Patagioenas fasciata monilis</name>
    <dbReference type="NCBI Taxonomy" id="372326"/>
    <lineage>
        <taxon>Eukaryota</taxon>
        <taxon>Metazoa</taxon>
        <taxon>Chordata</taxon>
        <taxon>Craniata</taxon>
        <taxon>Vertebrata</taxon>
        <taxon>Euteleostomi</taxon>
        <taxon>Archelosauria</taxon>
        <taxon>Archosauria</taxon>
        <taxon>Dinosauria</taxon>
        <taxon>Saurischia</taxon>
        <taxon>Theropoda</taxon>
        <taxon>Coelurosauria</taxon>
        <taxon>Aves</taxon>
        <taxon>Neognathae</taxon>
        <taxon>Neoaves</taxon>
        <taxon>Columbimorphae</taxon>
        <taxon>Columbiformes</taxon>
        <taxon>Columbidae</taxon>
        <taxon>Patagioenas</taxon>
    </lineage>
</organism>
<accession>A0A1V4JEF2</accession>
<protein>
    <submittedName>
        <fullName evidence="1">Uncharacterized protein</fullName>
    </submittedName>
</protein>
<dbReference type="EMBL" id="LSYS01007908">
    <property type="protein sequence ID" value="OPJ70405.1"/>
    <property type="molecule type" value="Genomic_DNA"/>
</dbReference>
<evidence type="ECO:0000313" key="2">
    <source>
        <dbReference type="Proteomes" id="UP000190648"/>
    </source>
</evidence>
<reference evidence="1 2" key="1">
    <citation type="submission" date="2016-02" db="EMBL/GenBank/DDBJ databases">
        <title>Band-tailed pigeon sequencing and assembly.</title>
        <authorList>
            <person name="Soares A.E."/>
            <person name="Novak B.J."/>
            <person name="Rice E.S."/>
            <person name="O'Connell B."/>
            <person name="Chang D."/>
            <person name="Weber S."/>
            <person name="Shapiro B."/>
        </authorList>
    </citation>
    <scope>NUCLEOTIDE SEQUENCE [LARGE SCALE GENOMIC DNA]</scope>
    <source>
        <strain evidence="1">BTP2013</strain>
        <tissue evidence="1">Blood</tissue>
    </source>
</reference>
<dbReference type="AlphaFoldDB" id="A0A1V4JEF2"/>
<name>A0A1V4JEF2_PATFA</name>
<comment type="caution">
    <text evidence="1">The sequence shown here is derived from an EMBL/GenBank/DDBJ whole genome shotgun (WGS) entry which is preliminary data.</text>
</comment>
<dbReference type="Proteomes" id="UP000190648">
    <property type="component" value="Unassembled WGS sequence"/>
</dbReference>
<evidence type="ECO:0000313" key="1">
    <source>
        <dbReference type="EMBL" id="OPJ70405.1"/>
    </source>
</evidence>
<keyword evidence="2" id="KW-1185">Reference proteome</keyword>
<sequence length="121" mass="14405">MLLVWKVWSKERAEGEHLMSTTLKRQEQLSRNKRWKNIFLKLLLQPLRHLQYPRMTFLAHDSYSSSGFPDGSSELSSELHVSFDTISNQISVPTQEPFRRQNDVLNFLSKFYLRVPHYYCV</sequence>
<gene>
    <name evidence="1" type="ORF">AV530_019555</name>
</gene>